<organism evidence="4 5">
    <name type="scientific">Stylophora pistillata</name>
    <name type="common">Smooth cauliflower coral</name>
    <dbReference type="NCBI Taxonomy" id="50429"/>
    <lineage>
        <taxon>Eukaryota</taxon>
        <taxon>Metazoa</taxon>
        <taxon>Cnidaria</taxon>
        <taxon>Anthozoa</taxon>
        <taxon>Hexacorallia</taxon>
        <taxon>Scleractinia</taxon>
        <taxon>Astrocoeniina</taxon>
        <taxon>Pocilloporidae</taxon>
        <taxon>Stylophora</taxon>
    </lineage>
</organism>
<dbReference type="SUPFAM" id="SSF46689">
    <property type="entry name" value="Homeodomain-like"/>
    <property type="match status" value="1"/>
</dbReference>
<dbReference type="PANTHER" id="PTHR46833:SF1">
    <property type="entry name" value="TELOMERIC REPEAT-BINDING FACTOR 2"/>
    <property type="match status" value="1"/>
</dbReference>
<dbReference type="Proteomes" id="UP000225706">
    <property type="component" value="Unassembled WGS sequence"/>
</dbReference>
<dbReference type="InterPro" id="IPR030657">
    <property type="entry name" value="TERF2"/>
</dbReference>
<dbReference type="GO" id="GO:0000781">
    <property type="term" value="C:chromosome, telomeric region"/>
    <property type="evidence" value="ECO:0007669"/>
    <property type="project" value="InterPro"/>
</dbReference>
<evidence type="ECO:0000259" key="3">
    <source>
        <dbReference type="PROSITE" id="PS51294"/>
    </source>
</evidence>
<dbReference type="GO" id="GO:0042162">
    <property type="term" value="F:telomeric DNA binding"/>
    <property type="evidence" value="ECO:0007669"/>
    <property type="project" value="InterPro"/>
</dbReference>
<dbReference type="Pfam" id="PF00249">
    <property type="entry name" value="Myb_DNA-binding"/>
    <property type="match status" value="1"/>
</dbReference>
<dbReference type="InterPro" id="IPR017930">
    <property type="entry name" value="Myb_dom"/>
</dbReference>
<dbReference type="InterPro" id="IPR001005">
    <property type="entry name" value="SANT/Myb"/>
</dbReference>
<dbReference type="PANTHER" id="PTHR46833">
    <property type="entry name" value="TELOMERIC REPEAT-BINDING FACTOR 2 TERF2"/>
    <property type="match status" value="1"/>
</dbReference>
<feature type="domain" description="HTH myb-type" evidence="3">
    <location>
        <begin position="403"/>
        <end position="451"/>
    </location>
</feature>
<evidence type="ECO:0000313" key="4">
    <source>
        <dbReference type="EMBL" id="PFX24798.1"/>
    </source>
</evidence>
<gene>
    <name evidence="4" type="primary">Terf2</name>
    <name evidence="4" type="ORF">AWC38_SpisGene10608</name>
</gene>
<evidence type="ECO:0000259" key="2">
    <source>
        <dbReference type="PROSITE" id="PS50090"/>
    </source>
</evidence>
<dbReference type="EMBL" id="LSMT01000167">
    <property type="protein sequence ID" value="PFX24798.1"/>
    <property type="molecule type" value="Genomic_DNA"/>
</dbReference>
<keyword evidence="5" id="KW-1185">Reference proteome</keyword>
<accession>A0A2B4S8A2</accession>
<dbReference type="GO" id="GO:0005634">
    <property type="term" value="C:nucleus"/>
    <property type="evidence" value="ECO:0007669"/>
    <property type="project" value="InterPro"/>
</dbReference>
<dbReference type="CDD" id="cd11660">
    <property type="entry name" value="SANT_TRF"/>
    <property type="match status" value="1"/>
</dbReference>
<name>A0A2B4S8A2_STYPI</name>
<proteinExistence type="predicted"/>
<feature type="domain" description="Myb-like" evidence="2">
    <location>
        <begin position="403"/>
        <end position="448"/>
    </location>
</feature>
<sequence length="451" mass="52624">MAGKPSFKADLLGITSEWFLDYCVYQLWKEFKEKRSFSDFWRNALQDYLLSGQHLEVRRELSDKLNCIRFIIGLWERQEDDVGGSQENSPSDDDEQTDKRMLGPDCLKFFEKVTGIFPFSHAEKSHMKSSLKLQVILSFYRCGDIQGAETLYCRLYSESGFDEEYQDDLRELFQSENDTFKETFLGKHKYEKFLDQVQKFFTPAWKKFEIPVLEEVPLLENTTKERPRIDAKTLKALYFAWDTSDEAEENWKSIVEGTHPDISNLKEIMGREKGSSNRKTKTAPSILPQQQVTESKAEASSISAGSSVSERIQQCQVVINKLKQSSKNLFSSRSNLHKRERKPLEKQTIKRRYNENQSDAEEIDWSSDDDNETVFKHKTIKLPTLTKRCLDVKLPVGPAKKFWSAEETRWLEEGVELYGIGNWAKILRKYNFAGRTSVNLKDKWRNLQKNN</sequence>
<dbReference type="Gene3D" id="1.25.40.210">
    <property type="entry name" value="Telomere repeat-binding factor, dimerisation domain"/>
    <property type="match status" value="1"/>
</dbReference>
<reference evidence="5" key="1">
    <citation type="journal article" date="2017" name="bioRxiv">
        <title>Comparative analysis of the genomes of Stylophora pistillata and Acropora digitifera provides evidence for extensive differences between species of corals.</title>
        <authorList>
            <person name="Voolstra C.R."/>
            <person name="Li Y."/>
            <person name="Liew Y.J."/>
            <person name="Baumgarten S."/>
            <person name="Zoccola D."/>
            <person name="Flot J.-F."/>
            <person name="Tambutte S."/>
            <person name="Allemand D."/>
            <person name="Aranda M."/>
        </authorList>
    </citation>
    <scope>NUCLEOTIDE SEQUENCE [LARGE SCALE GENOMIC DNA]</scope>
</reference>
<dbReference type="InterPro" id="IPR036507">
    <property type="entry name" value="Telomere_rpt-bd_fac_dimer_sf"/>
</dbReference>
<dbReference type="AlphaFoldDB" id="A0A2B4S8A2"/>
<protein>
    <submittedName>
        <fullName evidence="4">Telomeric repeat-binding factor 2</fullName>
    </submittedName>
</protein>
<dbReference type="GO" id="GO:0031848">
    <property type="term" value="P:protection from non-homologous end joining at telomere"/>
    <property type="evidence" value="ECO:0007669"/>
    <property type="project" value="InterPro"/>
</dbReference>
<dbReference type="STRING" id="50429.A0A2B4S8A2"/>
<dbReference type="SMART" id="SM00717">
    <property type="entry name" value="SANT"/>
    <property type="match status" value="1"/>
</dbReference>
<dbReference type="OrthoDB" id="5969701at2759"/>
<dbReference type="PROSITE" id="PS50090">
    <property type="entry name" value="MYB_LIKE"/>
    <property type="match status" value="1"/>
</dbReference>
<evidence type="ECO:0000313" key="5">
    <source>
        <dbReference type="Proteomes" id="UP000225706"/>
    </source>
</evidence>
<feature type="region of interest" description="Disordered" evidence="1">
    <location>
        <begin position="263"/>
        <end position="298"/>
    </location>
</feature>
<evidence type="ECO:0000256" key="1">
    <source>
        <dbReference type="SAM" id="MobiDB-lite"/>
    </source>
</evidence>
<dbReference type="InterPro" id="IPR009057">
    <property type="entry name" value="Homeodomain-like_sf"/>
</dbReference>
<dbReference type="PROSITE" id="PS51294">
    <property type="entry name" value="HTH_MYB"/>
    <property type="match status" value="1"/>
</dbReference>
<comment type="caution">
    <text evidence="4">The sequence shown here is derived from an EMBL/GenBank/DDBJ whole genome shotgun (WGS) entry which is preliminary data.</text>
</comment>
<dbReference type="Gene3D" id="1.10.10.60">
    <property type="entry name" value="Homeodomain-like"/>
    <property type="match status" value="1"/>
</dbReference>